<keyword evidence="2" id="KW-1185">Reference proteome</keyword>
<name>A0A3N1UU90_9BACT</name>
<organism evidence="1 2">
    <name type="scientific">Desulfosoma caldarium</name>
    <dbReference type="NCBI Taxonomy" id="610254"/>
    <lineage>
        <taxon>Bacteria</taxon>
        <taxon>Pseudomonadati</taxon>
        <taxon>Thermodesulfobacteriota</taxon>
        <taxon>Syntrophobacteria</taxon>
        <taxon>Syntrophobacterales</taxon>
        <taxon>Syntrophobacteraceae</taxon>
        <taxon>Desulfosoma</taxon>
    </lineage>
</organism>
<gene>
    <name evidence="1" type="ORF">EDC27_1799</name>
</gene>
<dbReference type="AlphaFoldDB" id="A0A3N1UU90"/>
<reference evidence="1 2" key="1">
    <citation type="submission" date="2018-11" db="EMBL/GenBank/DDBJ databases">
        <title>Genomic Encyclopedia of Type Strains, Phase IV (KMG-IV): sequencing the most valuable type-strain genomes for metagenomic binning, comparative biology and taxonomic classification.</title>
        <authorList>
            <person name="Goeker M."/>
        </authorList>
    </citation>
    <scope>NUCLEOTIDE SEQUENCE [LARGE SCALE GENOMIC DNA]</scope>
    <source>
        <strain evidence="1 2">DSM 22027</strain>
    </source>
</reference>
<dbReference type="EMBL" id="RJVA01000012">
    <property type="protein sequence ID" value="ROQ92117.1"/>
    <property type="molecule type" value="Genomic_DNA"/>
</dbReference>
<dbReference type="Proteomes" id="UP000276223">
    <property type="component" value="Unassembled WGS sequence"/>
</dbReference>
<evidence type="ECO:0000313" key="1">
    <source>
        <dbReference type="EMBL" id="ROQ92117.1"/>
    </source>
</evidence>
<sequence length="36" mass="4168">MEMLPRESLVVKMIELCPEIEEMALYTVVVGRGTHY</sequence>
<protein>
    <submittedName>
        <fullName evidence="1">Uncharacterized protein</fullName>
    </submittedName>
</protein>
<comment type="caution">
    <text evidence="1">The sequence shown here is derived from an EMBL/GenBank/DDBJ whole genome shotgun (WGS) entry which is preliminary data.</text>
</comment>
<evidence type="ECO:0000313" key="2">
    <source>
        <dbReference type="Proteomes" id="UP000276223"/>
    </source>
</evidence>
<proteinExistence type="predicted"/>
<accession>A0A3N1UU90</accession>